<evidence type="ECO:0000259" key="2">
    <source>
        <dbReference type="PROSITE" id="PS51199"/>
    </source>
</evidence>
<organism evidence="3 4">
    <name type="scientific">Caulobacter phage S2B</name>
    <dbReference type="NCBI Taxonomy" id="2759120"/>
    <lineage>
        <taxon>Viruses</taxon>
        <taxon>Duplodnaviria</taxon>
        <taxon>Heunggongvirae</taxon>
        <taxon>Uroviricota</taxon>
        <taxon>Caudoviricetes</taxon>
        <taxon>Autographivirales</taxon>
        <taxon>Autographivirales incertae sedis</taxon>
        <taxon>Sumtervirus</taxon>
        <taxon>Sumtervirus S2B</taxon>
    </lineage>
</organism>
<gene>
    <name evidence="3" type="primary">S2B_gp042c</name>
</gene>
<dbReference type="PROSITE" id="PS51199">
    <property type="entry name" value="SF4_HELICASE"/>
    <property type="match status" value="1"/>
</dbReference>
<sequence length="554" mass="60606">MDSGDSEFVRHVPCEDCGSSDANAEYSDGHTHCFACGVTKRGDGREPSPRSVSKRERMDLLTGEIEAISQRGITRDTCEKYGYKVGIYQGRKCHLAPYHDASGALVAQKVRYKRDGEKAFTWAGDAKEALLFGQKQARAGGKMIVVTEGEIDALAAAQALGLRWPVVSLPNGANAARRDLSKHLGFLESFEKVVLCFDMDKPGRTAVADVVGLFTPGKVFDAQLPLKDAGEMVEQNRSAELVDALFGAKPFRPDGIRSVADLRAKALAPQAWGLPWPWKTLTERTFGIQRRYIYSWGAGVGSGKTTTQKQLMLTAMRPDLLEDHSGLDIPIPPPRPVGTILFEENPAKTLRSLAGMAIGKRLNKPDVVVTDDEINAAIDTFDGLFFPIDCFGAKDWESVKANVKFLVLSEGVRDIFIDPLTALVAGEEDERRALDSIMADMSGLVEAHDFTIHLVSHLTTPQGTAHEEGGRVLEKHFTGSRAIARWSHAMLGLERNKQEPDSPTTLRGLKDREHGEAVGPLLGLTFDRETGRMVECDLDGDTDSPFKNEGSDDL</sequence>
<evidence type="ECO:0000313" key="4">
    <source>
        <dbReference type="Proteomes" id="UP000827856"/>
    </source>
</evidence>
<accession>A0AAE7ML68</accession>
<dbReference type="GO" id="GO:0006260">
    <property type="term" value="P:DNA replication"/>
    <property type="evidence" value="ECO:0007669"/>
    <property type="project" value="InterPro"/>
</dbReference>
<dbReference type="Gene3D" id="3.40.1360.10">
    <property type="match status" value="1"/>
</dbReference>
<dbReference type="Gene3D" id="3.40.50.300">
    <property type="entry name" value="P-loop containing nucleotide triphosphate hydrolases"/>
    <property type="match status" value="1"/>
</dbReference>
<dbReference type="Pfam" id="PF13155">
    <property type="entry name" value="Toprim_2"/>
    <property type="match status" value="1"/>
</dbReference>
<dbReference type="SMART" id="SM00778">
    <property type="entry name" value="Prim_Zn_Ribbon"/>
    <property type="match status" value="1"/>
</dbReference>
<dbReference type="Gene3D" id="2.20.25.10">
    <property type="match status" value="1"/>
</dbReference>
<dbReference type="GO" id="GO:0005524">
    <property type="term" value="F:ATP binding"/>
    <property type="evidence" value="ECO:0007669"/>
    <property type="project" value="InterPro"/>
</dbReference>
<feature type="region of interest" description="Disordered" evidence="1">
    <location>
        <begin position="494"/>
        <end position="514"/>
    </location>
</feature>
<keyword evidence="4" id="KW-1185">Reference proteome</keyword>
<dbReference type="InterPro" id="IPR013237">
    <property type="entry name" value="Phage_T7_Gp4_N"/>
</dbReference>
<dbReference type="SUPFAM" id="SSF52540">
    <property type="entry name" value="P-loop containing nucleoside triphosphate hydrolases"/>
    <property type="match status" value="1"/>
</dbReference>
<dbReference type="SUPFAM" id="SSF56731">
    <property type="entry name" value="DNA primase core"/>
    <property type="match status" value="1"/>
</dbReference>
<dbReference type="EMBL" id="MN857473">
    <property type="protein sequence ID" value="QOC54156.1"/>
    <property type="molecule type" value="Genomic_DNA"/>
</dbReference>
<dbReference type="GO" id="GO:0003697">
    <property type="term" value="F:single-stranded DNA binding"/>
    <property type="evidence" value="ECO:0007669"/>
    <property type="project" value="InterPro"/>
</dbReference>
<protein>
    <submittedName>
        <fullName evidence="3">Primase/helicase</fullName>
    </submittedName>
</protein>
<dbReference type="CDD" id="cd19483">
    <property type="entry name" value="RecA-like_Gp4D_helicase"/>
    <property type="match status" value="1"/>
</dbReference>
<dbReference type="Gene3D" id="2.20.25.180">
    <property type="match status" value="1"/>
</dbReference>
<dbReference type="InterPro" id="IPR027417">
    <property type="entry name" value="P-loop_NTPase"/>
</dbReference>
<dbReference type="SUPFAM" id="SSF57783">
    <property type="entry name" value="Zinc beta-ribbon"/>
    <property type="match status" value="1"/>
</dbReference>
<dbReference type="Proteomes" id="UP000827856">
    <property type="component" value="Segment"/>
</dbReference>
<dbReference type="GO" id="GO:0043139">
    <property type="term" value="F:5'-3' DNA helicase activity"/>
    <property type="evidence" value="ECO:0007669"/>
    <property type="project" value="InterPro"/>
</dbReference>
<dbReference type="Pfam" id="PF21268">
    <property type="entry name" value="Helic-prim_T7_N"/>
    <property type="match status" value="1"/>
</dbReference>
<name>A0AAE7ML68_9CAUD</name>
<evidence type="ECO:0000256" key="1">
    <source>
        <dbReference type="SAM" id="MobiDB-lite"/>
    </source>
</evidence>
<feature type="domain" description="SF4 helicase" evidence="2">
    <location>
        <begin position="267"/>
        <end position="540"/>
    </location>
</feature>
<dbReference type="InterPro" id="IPR034154">
    <property type="entry name" value="TOPRIM_DnaG/twinkle"/>
</dbReference>
<dbReference type="CDD" id="cd01029">
    <property type="entry name" value="TOPRIM_primases"/>
    <property type="match status" value="1"/>
</dbReference>
<dbReference type="InterPro" id="IPR048774">
    <property type="entry name" value="Helic-prim_T7_N"/>
</dbReference>
<proteinExistence type="predicted"/>
<dbReference type="InterPro" id="IPR027032">
    <property type="entry name" value="Twinkle-like"/>
</dbReference>
<reference evidence="3" key="1">
    <citation type="submission" date="2019-12" db="EMBL/GenBank/DDBJ databases">
        <title>S2B, a lysogenic bacteriophage that infects Caulobacter crescentus.</title>
        <authorList>
            <person name="Ely B."/>
            <person name="Berrios L."/>
            <person name="Thomas Q."/>
        </authorList>
    </citation>
    <scope>NUCLEOTIDE SEQUENCE</scope>
</reference>
<dbReference type="PANTHER" id="PTHR12873">
    <property type="entry name" value="T7-LIKE MITOCHONDRIAL DNA HELICASE"/>
    <property type="match status" value="1"/>
</dbReference>
<dbReference type="InterPro" id="IPR007694">
    <property type="entry name" value="DNA_helicase_DnaB-like_C"/>
</dbReference>
<dbReference type="PANTHER" id="PTHR12873:SF0">
    <property type="entry name" value="TWINKLE MTDNA HELICASE"/>
    <property type="match status" value="1"/>
</dbReference>
<evidence type="ECO:0000313" key="3">
    <source>
        <dbReference type="EMBL" id="QOC54156.1"/>
    </source>
</evidence>
<dbReference type="GO" id="GO:0008270">
    <property type="term" value="F:zinc ion binding"/>
    <property type="evidence" value="ECO:0007669"/>
    <property type="project" value="InterPro"/>
</dbReference>